<feature type="chain" id="PRO_5035256414" evidence="1">
    <location>
        <begin position="20"/>
        <end position="169"/>
    </location>
</feature>
<gene>
    <name evidence="2" type="ORF">AFUS01_LOCUS44073</name>
</gene>
<dbReference type="Proteomes" id="UP000708208">
    <property type="component" value="Unassembled WGS sequence"/>
</dbReference>
<keyword evidence="1" id="KW-0732">Signal</keyword>
<dbReference type="EMBL" id="CAJVCH010570296">
    <property type="protein sequence ID" value="CAG7834584.1"/>
    <property type="molecule type" value="Genomic_DNA"/>
</dbReference>
<evidence type="ECO:0000313" key="2">
    <source>
        <dbReference type="EMBL" id="CAG7834584.1"/>
    </source>
</evidence>
<evidence type="ECO:0000313" key="3">
    <source>
        <dbReference type="Proteomes" id="UP000708208"/>
    </source>
</evidence>
<accession>A0A8J2PVE5</accession>
<keyword evidence="3" id="KW-1185">Reference proteome</keyword>
<proteinExistence type="predicted"/>
<organism evidence="2 3">
    <name type="scientific">Allacma fusca</name>
    <dbReference type="NCBI Taxonomy" id="39272"/>
    <lineage>
        <taxon>Eukaryota</taxon>
        <taxon>Metazoa</taxon>
        <taxon>Ecdysozoa</taxon>
        <taxon>Arthropoda</taxon>
        <taxon>Hexapoda</taxon>
        <taxon>Collembola</taxon>
        <taxon>Symphypleona</taxon>
        <taxon>Sminthuridae</taxon>
        <taxon>Allacma</taxon>
    </lineage>
</organism>
<name>A0A8J2PVE5_9HEXA</name>
<evidence type="ECO:0000256" key="1">
    <source>
        <dbReference type="SAM" id="SignalP"/>
    </source>
</evidence>
<sequence length="169" mass="18414">MKTTFSLFAFGVFVALAQSAPAEEDGVTEVPTVQTPSCIKTPFPKEDIEGSVTCSSSGTLAFTPEFKQKAKRCSDPEIWGTEEGKKNPNCKFFCQGRGVGVLNENGIPTDELYNTYIDLAFPVDSRPKVKSHVEECIATLGNKVDPKDSDCVGAAEFNKCVFQVFTYTC</sequence>
<protein>
    <submittedName>
        <fullName evidence="2">Uncharacterized protein</fullName>
    </submittedName>
</protein>
<comment type="caution">
    <text evidence="2">The sequence shown here is derived from an EMBL/GenBank/DDBJ whole genome shotgun (WGS) entry which is preliminary data.</text>
</comment>
<dbReference type="AlphaFoldDB" id="A0A8J2PVE5"/>
<feature type="signal peptide" evidence="1">
    <location>
        <begin position="1"/>
        <end position="19"/>
    </location>
</feature>
<reference evidence="2" key="1">
    <citation type="submission" date="2021-06" db="EMBL/GenBank/DDBJ databases">
        <authorList>
            <person name="Hodson N. C."/>
            <person name="Mongue J. A."/>
            <person name="Jaron S. K."/>
        </authorList>
    </citation>
    <scope>NUCLEOTIDE SEQUENCE</scope>
</reference>